<dbReference type="EMBL" id="JBFOLK010000001">
    <property type="protein sequence ID" value="KAL2540206.1"/>
    <property type="molecule type" value="Genomic_DNA"/>
</dbReference>
<comment type="caution">
    <text evidence="1">The sequence shown here is derived from an EMBL/GenBank/DDBJ whole genome shotgun (WGS) entry which is preliminary data.</text>
</comment>
<accession>A0ABD1VS72</accession>
<reference evidence="2" key="1">
    <citation type="submission" date="2024-07" db="EMBL/GenBank/DDBJ databases">
        <title>Two chromosome-level genome assemblies of Korean endemic species Abeliophyllum distichum and Forsythia ovata (Oleaceae).</title>
        <authorList>
            <person name="Jang H."/>
        </authorList>
    </citation>
    <scope>NUCLEOTIDE SEQUENCE [LARGE SCALE GENOMIC DNA]</scope>
</reference>
<evidence type="ECO:0000313" key="2">
    <source>
        <dbReference type="Proteomes" id="UP001604336"/>
    </source>
</evidence>
<gene>
    <name evidence="1" type="ORF">Adt_01184</name>
</gene>
<organism evidence="1 2">
    <name type="scientific">Abeliophyllum distichum</name>
    <dbReference type="NCBI Taxonomy" id="126358"/>
    <lineage>
        <taxon>Eukaryota</taxon>
        <taxon>Viridiplantae</taxon>
        <taxon>Streptophyta</taxon>
        <taxon>Embryophyta</taxon>
        <taxon>Tracheophyta</taxon>
        <taxon>Spermatophyta</taxon>
        <taxon>Magnoliopsida</taxon>
        <taxon>eudicotyledons</taxon>
        <taxon>Gunneridae</taxon>
        <taxon>Pentapetalae</taxon>
        <taxon>asterids</taxon>
        <taxon>lamiids</taxon>
        <taxon>Lamiales</taxon>
        <taxon>Oleaceae</taxon>
        <taxon>Forsythieae</taxon>
        <taxon>Abeliophyllum</taxon>
    </lineage>
</organism>
<dbReference type="Proteomes" id="UP001604336">
    <property type="component" value="Unassembled WGS sequence"/>
</dbReference>
<name>A0ABD1VS72_9LAMI</name>
<evidence type="ECO:0000313" key="1">
    <source>
        <dbReference type="EMBL" id="KAL2540206.1"/>
    </source>
</evidence>
<protein>
    <submittedName>
        <fullName evidence="1">Uncharacterized protein</fullName>
    </submittedName>
</protein>
<sequence length="111" mass="13033">MLAAGISYCPLITEGREALYWELWVELARRRVRRLRWRTKRCGGGSGQLEMAEACVLGRSSKLSIKSYARRRSRAMMNFLREKQREWAEALLWDGNRRRERDGVCFCSGMD</sequence>
<keyword evidence="2" id="KW-1185">Reference proteome</keyword>
<dbReference type="AlphaFoldDB" id="A0ABD1VS72"/>
<proteinExistence type="predicted"/>